<keyword evidence="1" id="KW-0238">DNA-binding</keyword>
<dbReference type="PANTHER" id="PTHR30461:SF2">
    <property type="entry name" value="SERINE RECOMBINASE PINE-RELATED"/>
    <property type="match status" value="1"/>
</dbReference>
<dbReference type="GO" id="GO:0000150">
    <property type="term" value="F:DNA strand exchange activity"/>
    <property type="evidence" value="ECO:0007669"/>
    <property type="project" value="InterPro"/>
</dbReference>
<dbReference type="GO" id="GO:0003677">
    <property type="term" value="F:DNA binding"/>
    <property type="evidence" value="ECO:0007669"/>
    <property type="project" value="UniProtKB-KW"/>
</dbReference>
<dbReference type="EMBL" id="JACEOR010000083">
    <property type="protein sequence ID" value="MBA4504174.1"/>
    <property type="molecule type" value="Genomic_DNA"/>
</dbReference>
<gene>
    <name evidence="6" type="ORF">H0H28_02265</name>
</gene>
<dbReference type="Pfam" id="PF13408">
    <property type="entry name" value="Zn_ribbon_recom"/>
    <property type="match status" value="1"/>
</dbReference>
<feature type="domain" description="Recombinase zinc beta ribbon" evidence="5">
    <location>
        <begin position="70"/>
        <end position="127"/>
    </location>
</feature>
<name>A0A838WQX2_9CORY</name>
<feature type="non-terminal residue" evidence="6">
    <location>
        <position position="291"/>
    </location>
</feature>
<comment type="caution">
    <text evidence="6">The sequence shown here is derived from an EMBL/GenBank/DDBJ whole genome shotgun (WGS) entry which is preliminary data.</text>
</comment>
<protein>
    <submittedName>
        <fullName evidence="6">Recombinase zinc beta ribbon domain-containing protein</fullName>
    </submittedName>
</protein>
<keyword evidence="7" id="KW-1185">Reference proteome</keyword>
<organism evidence="6 7">
    <name type="scientific">Corynebacterium sanguinis</name>
    <dbReference type="NCBI Taxonomy" id="2594913"/>
    <lineage>
        <taxon>Bacteria</taxon>
        <taxon>Bacillati</taxon>
        <taxon>Actinomycetota</taxon>
        <taxon>Actinomycetes</taxon>
        <taxon>Mycobacteriales</taxon>
        <taxon>Corynebacteriaceae</taxon>
        <taxon>Corynebacterium</taxon>
    </lineage>
</organism>
<feature type="coiled-coil region" evidence="3">
    <location>
        <begin position="117"/>
        <end position="180"/>
    </location>
</feature>
<dbReference type="InterPro" id="IPR050639">
    <property type="entry name" value="SSR_resolvase"/>
</dbReference>
<dbReference type="InterPro" id="IPR038109">
    <property type="entry name" value="DNA_bind_recomb_sf"/>
</dbReference>
<dbReference type="Pfam" id="PF07508">
    <property type="entry name" value="Recombinase"/>
    <property type="match status" value="1"/>
</dbReference>
<feature type="non-terminal residue" evidence="6">
    <location>
        <position position="1"/>
    </location>
</feature>
<evidence type="ECO:0000259" key="4">
    <source>
        <dbReference type="Pfam" id="PF07508"/>
    </source>
</evidence>
<dbReference type="AlphaFoldDB" id="A0A838WQX2"/>
<dbReference type="InterPro" id="IPR011109">
    <property type="entry name" value="DNA_bind_recombinase_dom"/>
</dbReference>
<evidence type="ECO:0000313" key="7">
    <source>
        <dbReference type="Proteomes" id="UP000580709"/>
    </source>
</evidence>
<evidence type="ECO:0000256" key="1">
    <source>
        <dbReference type="ARBA" id="ARBA00023125"/>
    </source>
</evidence>
<dbReference type="RefSeq" id="WP_181729430.1">
    <property type="nucleotide sequence ID" value="NZ_JACEOR010000083.1"/>
</dbReference>
<evidence type="ECO:0000259" key="5">
    <source>
        <dbReference type="Pfam" id="PF13408"/>
    </source>
</evidence>
<accession>A0A838WQX2</accession>
<dbReference type="PANTHER" id="PTHR30461">
    <property type="entry name" value="DNA-INVERTASE FROM LAMBDOID PROPHAGE"/>
    <property type="match status" value="1"/>
</dbReference>
<proteinExistence type="predicted"/>
<sequence>PSQPAKPVTTTGLHKILTNPYYQGTVTFRGVTYDGTHQPLVDAETWLRVQTNLDANNARGERPQKYDHYLKGTLSCACGAKLMIERPRDKSGDRYEYFTCSGRRRKTTNCTRSAILAERAEAEIERTYQRNSLTQTQAEHVRKVLNDVFDQLEGSSEDERKLLTAQRDKLEAERLKLDQAHYADAIPLDLLTSEQDRIRASLDQITTRLDNLTDTYAEARTGLDQLTELLVDLNDLYNKCEPAERRILNRALFTRITIDDEENATYTPEQTTASVLAHTSIDAPAHVTAET</sequence>
<evidence type="ECO:0000256" key="2">
    <source>
        <dbReference type="ARBA" id="ARBA00023172"/>
    </source>
</evidence>
<dbReference type="Gene3D" id="3.90.1750.20">
    <property type="entry name" value="Putative Large Serine Recombinase, Chain B, Domain 2"/>
    <property type="match status" value="1"/>
</dbReference>
<evidence type="ECO:0000256" key="3">
    <source>
        <dbReference type="SAM" id="Coils"/>
    </source>
</evidence>
<keyword evidence="3" id="KW-0175">Coiled coil</keyword>
<reference evidence="6 7" key="1">
    <citation type="submission" date="2020-07" db="EMBL/GenBank/DDBJ databases">
        <authorList>
            <person name="Khare M."/>
        </authorList>
    </citation>
    <scope>NUCLEOTIDE SEQUENCE [LARGE SCALE GENOMIC DNA]</scope>
    <source>
        <strain evidence="6 7">P8776</strain>
    </source>
</reference>
<dbReference type="Proteomes" id="UP000580709">
    <property type="component" value="Unassembled WGS sequence"/>
</dbReference>
<keyword evidence="2" id="KW-0233">DNA recombination</keyword>
<dbReference type="InterPro" id="IPR025827">
    <property type="entry name" value="Zn_ribbon_recom_dom"/>
</dbReference>
<feature type="domain" description="Recombinase" evidence="4">
    <location>
        <begin position="6"/>
        <end position="55"/>
    </location>
</feature>
<evidence type="ECO:0000313" key="6">
    <source>
        <dbReference type="EMBL" id="MBA4504174.1"/>
    </source>
</evidence>